<dbReference type="AlphaFoldDB" id="A0A0T9DXH3"/>
<protein>
    <submittedName>
        <fullName evidence="1">Uncharacterized protein</fullName>
    </submittedName>
</protein>
<gene>
    <name evidence="1" type="ORF">ERS007703_04391</name>
</gene>
<organism evidence="1 2">
    <name type="scientific">Mycobacterium tuberculosis</name>
    <dbReference type="NCBI Taxonomy" id="1773"/>
    <lineage>
        <taxon>Bacteria</taxon>
        <taxon>Bacillati</taxon>
        <taxon>Actinomycetota</taxon>
        <taxon>Actinomycetes</taxon>
        <taxon>Mycobacteriales</taxon>
        <taxon>Mycobacteriaceae</taxon>
        <taxon>Mycobacterium</taxon>
        <taxon>Mycobacterium tuberculosis complex</taxon>
    </lineage>
</organism>
<sequence length="134" mass="14515">MLGNQQRCKHIELDDLSVEVVCRLGGQRVWRAARVVDQHVESAVPLPDLTDQALDRVLVPDVAAVELIRLAVDRSSRAGDHGRALFGEYRADARAYPADTAGDQNHPPGQPEIDGVGCLGESHCASVPSKCLLR</sequence>
<name>A0A0T9DXH3_MYCTX</name>
<proteinExistence type="predicted"/>
<evidence type="ECO:0000313" key="1">
    <source>
        <dbReference type="EMBL" id="COW88364.1"/>
    </source>
</evidence>
<reference evidence="2" key="1">
    <citation type="submission" date="2015-03" db="EMBL/GenBank/DDBJ databases">
        <authorList>
            <consortium name="Pathogen Informatics"/>
        </authorList>
    </citation>
    <scope>NUCLEOTIDE SEQUENCE [LARGE SCALE GENOMIC DNA]</scope>
    <source>
        <strain evidence="2">K00500041</strain>
    </source>
</reference>
<accession>A0A0T9DXH3</accession>
<evidence type="ECO:0000313" key="2">
    <source>
        <dbReference type="Proteomes" id="UP000038802"/>
    </source>
</evidence>
<dbReference type="Proteomes" id="UP000038802">
    <property type="component" value="Unassembled WGS sequence"/>
</dbReference>
<dbReference type="EMBL" id="CSAE01000763">
    <property type="protein sequence ID" value="COW88364.1"/>
    <property type="molecule type" value="Genomic_DNA"/>
</dbReference>